<reference evidence="2 3" key="1">
    <citation type="submission" date="2021-06" db="EMBL/GenBank/DDBJ databases">
        <authorList>
            <person name="Palmer J.M."/>
        </authorList>
    </citation>
    <scope>NUCLEOTIDE SEQUENCE [LARGE SCALE GENOMIC DNA]</scope>
    <source>
        <strain evidence="2 3">AS_MEX2019</strain>
        <tissue evidence="2">Muscle</tissue>
    </source>
</reference>
<evidence type="ECO:0000313" key="3">
    <source>
        <dbReference type="Proteomes" id="UP001469553"/>
    </source>
</evidence>
<accession>A0ABV0Z3A3</accession>
<gene>
    <name evidence="2" type="ORF">AMECASPLE_028100</name>
</gene>
<dbReference type="Proteomes" id="UP001469553">
    <property type="component" value="Unassembled WGS sequence"/>
</dbReference>
<feature type="region of interest" description="Disordered" evidence="1">
    <location>
        <begin position="24"/>
        <end position="56"/>
    </location>
</feature>
<dbReference type="EMBL" id="JAHRIP010050081">
    <property type="protein sequence ID" value="MEQ2300668.1"/>
    <property type="molecule type" value="Genomic_DNA"/>
</dbReference>
<evidence type="ECO:0000313" key="2">
    <source>
        <dbReference type="EMBL" id="MEQ2300668.1"/>
    </source>
</evidence>
<organism evidence="2 3">
    <name type="scientific">Ameca splendens</name>
    <dbReference type="NCBI Taxonomy" id="208324"/>
    <lineage>
        <taxon>Eukaryota</taxon>
        <taxon>Metazoa</taxon>
        <taxon>Chordata</taxon>
        <taxon>Craniata</taxon>
        <taxon>Vertebrata</taxon>
        <taxon>Euteleostomi</taxon>
        <taxon>Actinopterygii</taxon>
        <taxon>Neopterygii</taxon>
        <taxon>Teleostei</taxon>
        <taxon>Neoteleostei</taxon>
        <taxon>Acanthomorphata</taxon>
        <taxon>Ovalentaria</taxon>
        <taxon>Atherinomorphae</taxon>
        <taxon>Cyprinodontiformes</taxon>
        <taxon>Goodeidae</taxon>
        <taxon>Ameca</taxon>
    </lineage>
</organism>
<keyword evidence="3" id="KW-1185">Reference proteome</keyword>
<name>A0ABV0Z3A3_9TELE</name>
<comment type="caution">
    <text evidence="2">The sequence shown here is derived from an EMBL/GenBank/DDBJ whole genome shotgun (WGS) entry which is preliminary data.</text>
</comment>
<evidence type="ECO:0000256" key="1">
    <source>
        <dbReference type="SAM" id="MobiDB-lite"/>
    </source>
</evidence>
<sequence length="88" mass="9977">MERNHSLGEACCTEDELAFKQAVRSASSRLTRPPGLTRPAVRSPRSSWRPHRADTYQDAARRSVAISVVLRRRNESVNHGNFHQLPAR</sequence>
<proteinExistence type="predicted"/>
<protein>
    <submittedName>
        <fullName evidence="2">Uncharacterized protein</fullName>
    </submittedName>
</protein>